<evidence type="ECO:0000259" key="4">
    <source>
        <dbReference type="PROSITE" id="PS50943"/>
    </source>
</evidence>
<dbReference type="Pfam" id="PF01381">
    <property type="entry name" value="HTH_3"/>
    <property type="match status" value="1"/>
</dbReference>
<sequence length="113" mass="12539">MPHPVDVHVGTKIRLTRASRGISQQKLSEMLGISFQQLQKYERGINRISASRLWEVSQALGVQISYFFDGADGGEGQEIEEISTRTIELATQINQIPNEAVKNQIVGLIKACT</sequence>
<accession>A0A916VP36</accession>
<keyword evidence="1" id="KW-0805">Transcription regulation</keyword>
<dbReference type="PROSITE" id="PS50943">
    <property type="entry name" value="HTH_CROC1"/>
    <property type="match status" value="1"/>
</dbReference>
<dbReference type="SUPFAM" id="SSF47413">
    <property type="entry name" value="lambda repressor-like DNA-binding domains"/>
    <property type="match status" value="1"/>
</dbReference>
<reference evidence="5" key="2">
    <citation type="submission" date="2020-09" db="EMBL/GenBank/DDBJ databases">
        <authorList>
            <person name="Sun Q."/>
            <person name="Zhou Y."/>
        </authorList>
    </citation>
    <scope>NUCLEOTIDE SEQUENCE</scope>
    <source>
        <strain evidence="5">CGMCC 1.15880</strain>
    </source>
</reference>
<evidence type="ECO:0000256" key="2">
    <source>
        <dbReference type="ARBA" id="ARBA00023125"/>
    </source>
</evidence>
<dbReference type="GO" id="GO:0003677">
    <property type="term" value="F:DNA binding"/>
    <property type="evidence" value="ECO:0007669"/>
    <property type="project" value="UniProtKB-KW"/>
</dbReference>
<dbReference type="Proteomes" id="UP000628017">
    <property type="component" value="Unassembled WGS sequence"/>
</dbReference>
<dbReference type="RefSeq" id="WP_188672041.1">
    <property type="nucleotide sequence ID" value="NZ_BMKA01000002.1"/>
</dbReference>
<dbReference type="CDD" id="cd00093">
    <property type="entry name" value="HTH_XRE"/>
    <property type="match status" value="1"/>
</dbReference>
<dbReference type="PANTHER" id="PTHR46797">
    <property type="entry name" value="HTH-TYPE TRANSCRIPTIONAL REGULATOR"/>
    <property type="match status" value="1"/>
</dbReference>
<dbReference type="Gene3D" id="1.10.260.40">
    <property type="entry name" value="lambda repressor-like DNA-binding domains"/>
    <property type="match status" value="1"/>
</dbReference>
<keyword evidence="3" id="KW-0804">Transcription</keyword>
<evidence type="ECO:0000256" key="3">
    <source>
        <dbReference type="ARBA" id="ARBA00023163"/>
    </source>
</evidence>
<evidence type="ECO:0000256" key="1">
    <source>
        <dbReference type="ARBA" id="ARBA00023015"/>
    </source>
</evidence>
<dbReference type="InterPro" id="IPR010982">
    <property type="entry name" value="Lambda_DNA-bd_dom_sf"/>
</dbReference>
<feature type="domain" description="HTH cro/C1-type" evidence="4">
    <location>
        <begin position="13"/>
        <end position="67"/>
    </location>
</feature>
<dbReference type="EMBL" id="BMKA01000002">
    <property type="protein sequence ID" value="GGA13546.1"/>
    <property type="molecule type" value="Genomic_DNA"/>
</dbReference>
<dbReference type="PANTHER" id="PTHR46797:SF23">
    <property type="entry name" value="HTH-TYPE TRANSCRIPTIONAL REGULATOR SUTR"/>
    <property type="match status" value="1"/>
</dbReference>
<proteinExistence type="predicted"/>
<dbReference type="GO" id="GO:0005829">
    <property type="term" value="C:cytosol"/>
    <property type="evidence" value="ECO:0007669"/>
    <property type="project" value="TreeGrafter"/>
</dbReference>
<keyword evidence="2" id="KW-0238">DNA-binding</keyword>
<dbReference type="AlphaFoldDB" id="A0A916VP36"/>
<name>A0A916VP36_9RHOB</name>
<evidence type="ECO:0000313" key="6">
    <source>
        <dbReference type="Proteomes" id="UP000628017"/>
    </source>
</evidence>
<dbReference type="InterPro" id="IPR001387">
    <property type="entry name" value="Cro/C1-type_HTH"/>
</dbReference>
<dbReference type="GO" id="GO:0003700">
    <property type="term" value="F:DNA-binding transcription factor activity"/>
    <property type="evidence" value="ECO:0007669"/>
    <property type="project" value="TreeGrafter"/>
</dbReference>
<keyword evidence="6" id="KW-1185">Reference proteome</keyword>
<gene>
    <name evidence="5" type="ORF">GCM10011498_11980</name>
</gene>
<organism evidence="5 6">
    <name type="scientific">Neptunicoccus cionae</name>
    <dbReference type="NCBI Taxonomy" id="2035344"/>
    <lineage>
        <taxon>Bacteria</taxon>
        <taxon>Pseudomonadati</taxon>
        <taxon>Pseudomonadota</taxon>
        <taxon>Alphaproteobacteria</taxon>
        <taxon>Rhodobacterales</taxon>
        <taxon>Paracoccaceae</taxon>
        <taxon>Neptunicoccus</taxon>
    </lineage>
</organism>
<reference evidence="5" key="1">
    <citation type="journal article" date="2014" name="Int. J. Syst. Evol. Microbiol.">
        <title>Complete genome sequence of Corynebacterium casei LMG S-19264T (=DSM 44701T), isolated from a smear-ripened cheese.</title>
        <authorList>
            <consortium name="US DOE Joint Genome Institute (JGI-PGF)"/>
            <person name="Walter F."/>
            <person name="Albersmeier A."/>
            <person name="Kalinowski J."/>
            <person name="Ruckert C."/>
        </authorList>
    </citation>
    <scope>NUCLEOTIDE SEQUENCE</scope>
    <source>
        <strain evidence="5">CGMCC 1.15880</strain>
    </source>
</reference>
<dbReference type="SMART" id="SM00530">
    <property type="entry name" value="HTH_XRE"/>
    <property type="match status" value="1"/>
</dbReference>
<dbReference type="InterPro" id="IPR050807">
    <property type="entry name" value="TransReg_Diox_bact_type"/>
</dbReference>
<evidence type="ECO:0000313" key="5">
    <source>
        <dbReference type="EMBL" id="GGA13546.1"/>
    </source>
</evidence>
<protein>
    <submittedName>
        <fullName evidence="5">HTH-type transcriptional regulator R00410</fullName>
    </submittedName>
</protein>
<comment type="caution">
    <text evidence="5">The sequence shown here is derived from an EMBL/GenBank/DDBJ whole genome shotgun (WGS) entry which is preliminary data.</text>
</comment>